<organism evidence="1 2">
    <name type="scientific">Marinospirillum celere</name>
    <dbReference type="NCBI Taxonomy" id="1122252"/>
    <lineage>
        <taxon>Bacteria</taxon>
        <taxon>Pseudomonadati</taxon>
        <taxon>Pseudomonadota</taxon>
        <taxon>Gammaproteobacteria</taxon>
        <taxon>Oceanospirillales</taxon>
        <taxon>Oceanospirillaceae</taxon>
        <taxon>Marinospirillum</taxon>
    </lineage>
</organism>
<proteinExistence type="predicted"/>
<dbReference type="EMBL" id="FOLH01000002">
    <property type="protein sequence ID" value="SFB99871.1"/>
    <property type="molecule type" value="Genomic_DNA"/>
</dbReference>
<evidence type="ECO:0000313" key="2">
    <source>
        <dbReference type="Proteomes" id="UP000199058"/>
    </source>
</evidence>
<evidence type="ECO:0008006" key="3">
    <source>
        <dbReference type="Google" id="ProtNLM"/>
    </source>
</evidence>
<keyword evidence="2" id="KW-1185">Reference proteome</keyword>
<reference evidence="1 2" key="1">
    <citation type="submission" date="2016-10" db="EMBL/GenBank/DDBJ databases">
        <authorList>
            <person name="de Groot N.N."/>
        </authorList>
    </citation>
    <scope>NUCLEOTIDE SEQUENCE [LARGE SCALE GENOMIC DNA]</scope>
    <source>
        <strain evidence="1 2">DSM 18438</strain>
    </source>
</reference>
<gene>
    <name evidence="1" type="ORF">SAMN05660443_1072</name>
</gene>
<name>A0A1I1FKQ1_9GAMM</name>
<protein>
    <recommendedName>
        <fullName evidence="3">Motility protein</fullName>
    </recommendedName>
</protein>
<dbReference type="STRING" id="1122252.SAMN05660443_1072"/>
<dbReference type="Proteomes" id="UP000199058">
    <property type="component" value="Unassembled WGS sequence"/>
</dbReference>
<accession>A0A1I1FKQ1</accession>
<evidence type="ECO:0000313" key="1">
    <source>
        <dbReference type="EMBL" id="SFB99871.1"/>
    </source>
</evidence>
<dbReference type="AlphaFoldDB" id="A0A1I1FKQ1"/>
<sequence length="65" mass="7115">MDFSGVSPEVIVQAVAQQREADTRIEAQARLVKNVQETQENAIMALMEAVPLPDARSGHNVNLKV</sequence>
<dbReference type="RefSeq" id="WP_091960318.1">
    <property type="nucleotide sequence ID" value="NZ_FOLH01000002.1"/>
</dbReference>
<dbReference type="OrthoDB" id="6121314at2"/>